<dbReference type="InterPro" id="IPR020622">
    <property type="entry name" value="Ala_racemase_pyridoxalP-BS"/>
</dbReference>
<dbReference type="FunFam" id="3.20.20.10:FF:000002">
    <property type="entry name" value="Alanine racemase"/>
    <property type="match status" value="1"/>
</dbReference>
<dbReference type="OrthoDB" id="9813814at2"/>
<evidence type="ECO:0000259" key="8">
    <source>
        <dbReference type="SMART" id="SM01005"/>
    </source>
</evidence>
<dbReference type="PANTHER" id="PTHR30511">
    <property type="entry name" value="ALANINE RACEMASE"/>
    <property type="match status" value="1"/>
</dbReference>
<dbReference type="PRINTS" id="PR00992">
    <property type="entry name" value="ALARACEMASE"/>
</dbReference>
<dbReference type="RefSeq" id="WP_109274728.1">
    <property type="nucleotide sequence ID" value="NZ_QFKX01000001.1"/>
</dbReference>
<protein>
    <recommendedName>
        <fullName evidence="4">Alanine racemase</fullName>
        <ecNumber evidence="4">5.1.1.1</ecNumber>
    </recommendedName>
</protein>
<evidence type="ECO:0000313" key="9">
    <source>
        <dbReference type="EMBL" id="PWH07843.1"/>
    </source>
</evidence>
<feature type="region of interest" description="Disordered" evidence="7">
    <location>
        <begin position="357"/>
        <end position="470"/>
    </location>
</feature>
<evidence type="ECO:0000313" key="10">
    <source>
        <dbReference type="Proteomes" id="UP000245590"/>
    </source>
</evidence>
<dbReference type="InterPro" id="IPR009006">
    <property type="entry name" value="Ala_racemase/Decarboxylase_C"/>
</dbReference>
<evidence type="ECO:0000256" key="4">
    <source>
        <dbReference type="HAMAP-Rule" id="MF_01201"/>
    </source>
</evidence>
<feature type="domain" description="Alanine racemase C-terminal" evidence="8">
    <location>
        <begin position="252"/>
        <end position="497"/>
    </location>
</feature>
<dbReference type="EC" id="5.1.1.1" evidence="4"/>
<comment type="similarity">
    <text evidence="4">Belongs to the alanine racemase family.</text>
</comment>
<comment type="catalytic activity">
    <reaction evidence="4">
        <text>L-alanine = D-alanine</text>
        <dbReference type="Rhea" id="RHEA:20249"/>
        <dbReference type="ChEBI" id="CHEBI:57416"/>
        <dbReference type="ChEBI" id="CHEBI:57972"/>
        <dbReference type="EC" id="5.1.1.1"/>
    </reaction>
</comment>
<organism evidence="9 10">
    <name type="scientific">Brachybacterium endophyticum</name>
    <dbReference type="NCBI Taxonomy" id="2182385"/>
    <lineage>
        <taxon>Bacteria</taxon>
        <taxon>Bacillati</taxon>
        <taxon>Actinomycetota</taxon>
        <taxon>Actinomycetes</taxon>
        <taxon>Micrococcales</taxon>
        <taxon>Dermabacteraceae</taxon>
        <taxon>Brachybacterium</taxon>
    </lineage>
</organism>
<dbReference type="InterPro" id="IPR011079">
    <property type="entry name" value="Ala_racemase_C"/>
</dbReference>
<feature type="compositionally biased region" description="Acidic residues" evidence="7">
    <location>
        <begin position="370"/>
        <end position="383"/>
    </location>
</feature>
<evidence type="ECO:0000256" key="1">
    <source>
        <dbReference type="ARBA" id="ARBA00001933"/>
    </source>
</evidence>
<comment type="function">
    <text evidence="4">Catalyzes the interconversion of L-alanine and D-alanine. May also act on other amino acids.</text>
</comment>
<dbReference type="Pfam" id="PF01168">
    <property type="entry name" value="Ala_racemase_N"/>
    <property type="match status" value="1"/>
</dbReference>
<keyword evidence="2 4" id="KW-0663">Pyridoxal phosphate</keyword>
<dbReference type="Gene3D" id="2.40.37.10">
    <property type="entry name" value="Lyase, Ornithine Decarboxylase, Chain A, domain 1"/>
    <property type="match status" value="2"/>
</dbReference>
<dbReference type="Pfam" id="PF00842">
    <property type="entry name" value="Ala_racemase_C"/>
    <property type="match status" value="1"/>
</dbReference>
<feature type="modified residue" description="N6-(pyridoxal phosphate)lysine" evidence="4 5">
    <location>
        <position position="46"/>
    </location>
</feature>
<reference evidence="9 10" key="1">
    <citation type="submission" date="2018-05" db="EMBL/GenBank/DDBJ databases">
        <title>Brachybacterium sp. M1HQ-2T, whole genome shotgun sequence.</title>
        <authorList>
            <person name="Tuo L."/>
        </authorList>
    </citation>
    <scope>NUCLEOTIDE SEQUENCE [LARGE SCALE GENOMIC DNA]</scope>
    <source>
        <strain evidence="9 10">M1HQ-2</strain>
    </source>
</reference>
<evidence type="ECO:0000256" key="3">
    <source>
        <dbReference type="ARBA" id="ARBA00023235"/>
    </source>
</evidence>
<gene>
    <name evidence="9" type="primary">alr</name>
    <name evidence="9" type="ORF">DEO23_04345</name>
</gene>
<proteinExistence type="inferred from homology"/>
<dbReference type="GO" id="GO:0005829">
    <property type="term" value="C:cytosol"/>
    <property type="evidence" value="ECO:0007669"/>
    <property type="project" value="TreeGrafter"/>
</dbReference>
<feature type="compositionally biased region" description="Low complexity" evidence="7">
    <location>
        <begin position="385"/>
        <end position="412"/>
    </location>
</feature>
<dbReference type="Proteomes" id="UP000245590">
    <property type="component" value="Unassembled WGS sequence"/>
</dbReference>
<dbReference type="PANTHER" id="PTHR30511:SF0">
    <property type="entry name" value="ALANINE RACEMASE, CATABOLIC-RELATED"/>
    <property type="match status" value="1"/>
</dbReference>
<dbReference type="NCBIfam" id="TIGR00492">
    <property type="entry name" value="alr"/>
    <property type="match status" value="1"/>
</dbReference>
<evidence type="ECO:0000256" key="7">
    <source>
        <dbReference type="SAM" id="MobiDB-lite"/>
    </source>
</evidence>
<comment type="caution">
    <text evidence="9">The sequence shown here is derived from an EMBL/GenBank/DDBJ whole genome shotgun (WGS) entry which is preliminary data.</text>
</comment>
<dbReference type="GO" id="GO:0030632">
    <property type="term" value="P:D-alanine biosynthetic process"/>
    <property type="evidence" value="ECO:0007669"/>
    <property type="project" value="UniProtKB-UniRule"/>
</dbReference>
<accession>A0A2U2RPP7</accession>
<dbReference type="InterPro" id="IPR001608">
    <property type="entry name" value="Ala_racemase_N"/>
</dbReference>
<dbReference type="EMBL" id="QFKX01000001">
    <property type="protein sequence ID" value="PWH07843.1"/>
    <property type="molecule type" value="Genomic_DNA"/>
</dbReference>
<feature type="active site" description="Proton acceptor; specific for D-alanine" evidence="4">
    <location>
        <position position="46"/>
    </location>
</feature>
<sequence>MSIPIPAEDPRHVPNRAVVDTSAITHNTRVIADSLREHTALMAVVKGDGYGHGMLNAARAAIEGGATWLGVAHPASALALSRAGIEVPIFSWLYEPHTAAEILPAVVAEGVEISVGSLAMLKLVADAARQADRRARVHVKIDTGMGRNGALPGKVPAIGSAAREDEFIRLSGAWTHLSAADDPEDPITDQQVEQFDAACAALEEEAGPVPLQHIANTAATLSRRDLHRDIVRPGIGLYGYPPVATDLDLRPALTVTSRLAMIKDVPAGQTVGYGHIHTTPAPTKLGLVPIGYADGLPRAASEGVSVLVRTSEGDHRAPQVGRISMDQIVVDLGSDSVARTGDEVILLGSEQYLAPAPATQQRAEPAPSPEPEEAPEAATEDEGSAAVAATAPEDAPETATTAASEAPAAEGPSNDSEPPGPDALPLPDLTAPEDAAEDTIGSGDAERSGGAEGPGTAWELPEGHPGVPTAEDWARAAGTISYEVLTSVTNRVPREVR</sequence>
<dbReference type="PROSITE" id="PS00395">
    <property type="entry name" value="ALANINE_RACEMASE"/>
    <property type="match status" value="1"/>
</dbReference>
<dbReference type="GO" id="GO:0030170">
    <property type="term" value="F:pyridoxal phosphate binding"/>
    <property type="evidence" value="ECO:0007669"/>
    <property type="project" value="UniProtKB-UniRule"/>
</dbReference>
<keyword evidence="3 4" id="KW-0413">Isomerase</keyword>
<dbReference type="HAMAP" id="MF_01201">
    <property type="entry name" value="Ala_racemase"/>
    <property type="match status" value="1"/>
</dbReference>
<dbReference type="InterPro" id="IPR000821">
    <property type="entry name" value="Ala_racemase"/>
</dbReference>
<dbReference type="GO" id="GO:0008784">
    <property type="term" value="F:alanine racemase activity"/>
    <property type="evidence" value="ECO:0007669"/>
    <property type="project" value="UniProtKB-UniRule"/>
</dbReference>
<comment type="cofactor">
    <cofactor evidence="1 4 5">
        <name>pyridoxal 5'-phosphate</name>
        <dbReference type="ChEBI" id="CHEBI:597326"/>
    </cofactor>
</comment>
<evidence type="ECO:0000256" key="5">
    <source>
        <dbReference type="PIRSR" id="PIRSR600821-50"/>
    </source>
</evidence>
<dbReference type="InterPro" id="IPR029066">
    <property type="entry name" value="PLP-binding_barrel"/>
</dbReference>
<dbReference type="SUPFAM" id="SSF51419">
    <property type="entry name" value="PLP-binding barrel"/>
    <property type="match status" value="1"/>
</dbReference>
<feature type="active site" description="Proton acceptor; specific for L-alanine" evidence="4">
    <location>
        <position position="273"/>
    </location>
</feature>
<evidence type="ECO:0000256" key="6">
    <source>
        <dbReference type="PIRSR" id="PIRSR600821-52"/>
    </source>
</evidence>
<dbReference type="AlphaFoldDB" id="A0A2U2RPP7"/>
<feature type="binding site" evidence="4 6">
    <location>
        <position position="325"/>
    </location>
    <ligand>
        <name>substrate</name>
    </ligand>
</feature>
<dbReference type="CDD" id="cd00430">
    <property type="entry name" value="PLPDE_III_AR"/>
    <property type="match status" value="1"/>
</dbReference>
<dbReference type="SMART" id="SM01005">
    <property type="entry name" value="Ala_racemase_C"/>
    <property type="match status" value="1"/>
</dbReference>
<dbReference type="UniPathway" id="UPA00042">
    <property type="reaction ID" value="UER00497"/>
</dbReference>
<dbReference type="GO" id="GO:0009252">
    <property type="term" value="P:peptidoglycan biosynthetic process"/>
    <property type="evidence" value="ECO:0007669"/>
    <property type="project" value="TreeGrafter"/>
</dbReference>
<dbReference type="Gene3D" id="3.20.20.10">
    <property type="entry name" value="Alanine racemase"/>
    <property type="match status" value="1"/>
</dbReference>
<evidence type="ECO:0000256" key="2">
    <source>
        <dbReference type="ARBA" id="ARBA00022898"/>
    </source>
</evidence>
<comment type="pathway">
    <text evidence="4">Amino-acid biosynthesis; D-alanine biosynthesis; D-alanine from L-alanine: step 1/1.</text>
</comment>
<name>A0A2U2RPP7_9MICO</name>
<keyword evidence="10" id="KW-1185">Reference proteome</keyword>
<dbReference type="SUPFAM" id="SSF50621">
    <property type="entry name" value="Alanine racemase C-terminal domain-like"/>
    <property type="match status" value="2"/>
</dbReference>
<feature type="binding site" evidence="4 6">
    <location>
        <position position="147"/>
    </location>
    <ligand>
        <name>substrate</name>
    </ligand>
</feature>